<dbReference type="EMBL" id="RSED01000017">
    <property type="protein sequence ID" value="RRS02866.1"/>
    <property type="molecule type" value="Genomic_DNA"/>
</dbReference>
<keyword evidence="3" id="KW-1185">Reference proteome</keyword>
<dbReference type="Proteomes" id="UP000269265">
    <property type="component" value="Unassembled WGS sequence"/>
</dbReference>
<feature type="signal peptide" evidence="1">
    <location>
        <begin position="1"/>
        <end position="26"/>
    </location>
</feature>
<dbReference type="InterPro" id="IPR006311">
    <property type="entry name" value="TAT_signal"/>
</dbReference>
<dbReference type="Pfam" id="PF05494">
    <property type="entry name" value="MlaC"/>
    <property type="match status" value="1"/>
</dbReference>
<name>A0A3R8S6S9_9BURK</name>
<sequence length="230" mass="25199">MTDKPTRRASRSRFIAGLVVASTALAVFAPATQAQQAAAPVATAAAKTGVTADVFIKNISTEVLNAIRADKSLQSGDTRKVVALVDTKVLPNVNFHRMTASAVGRNWRQATPEQQKRLQDEFKNLLIYTYAGALSQIRDQSVEVRPLRARAEDTDLVVRTLVRGQGEPIQLDYRVEKTADGWKIYDVNVMGAWLVQTYQSSFAQEVSASGVDGLIAKLVERNKQLAAKKQ</sequence>
<protein>
    <submittedName>
        <fullName evidence="2">ABC transporter substrate-binding protein</fullName>
    </submittedName>
</protein>
<accession>A0A3R8S6S9</accession>
<organism evidence="2 3">
    <name type="scientific">Aquabacterium soli</name>
    <dbReference type="NCBI Taxonomy" id="2493092"/>
    <lineage>
        <taxon>Bacteria</taxon>
        <taxon>Pseudomonadati</taxon>
        <taxon>Pseudomonadota</taxon>
        <taxon>Betaproteobacteria</taxon>
        <taxon>Burkholderiales</taxon>
        <taxon>Aquabacterium</taxon>
    </lineage>
</organism>
<dbReference type="Gene3D" id="3.10.450.50">
    <property type="match status" value="1"/>
</dbReference>
<dbReference type="PROSITE" id="PS51318">
    <property type="entry name" value="TAT"/>
    <property type="match status" value="1"/>
</dbReference>
<dbReference type="RefSeq" id="WP_125244683.1">
    <property type="nucleotide sequence ID" value="NZ_RSED01000017.1"/>
</dbReference>
<dbReference type="OrthoDB" id="9798905at2"/>
<evidence type="ECO:0000256" key="1">
    <source>
        <dbReference type="SAM" id="SignalP"/>
    </source>
</evidence>
<evidence type="ECO:0000313" key="3">
    <source>
        <dbReference type="Proteomes" id="UP000269265"/>
    </source>
</evidence>
<dbReference type="AlphaFoldDB" id="A0A3R8S6S9"/>
<dbReference type="Gene3D" id="1.10.10.640">
    <property type="entry name" value="phospholipid-binding protein"/>
    <property type="match status" value="1"/>
</dbReference>
<keyword evidence="1" id="KW-0732">Signal</keyword>
<dbReference type="PANTHER" id="PTHR36573">
    <property type="entry name" value="INTERMEMBRANE PHOSPHOLIPID TRANSPORT SYSTEM BINDING PROTEIN MLAC"/>
    <property type="match status" value="1"/>
</dbReference>
<feature type="chain" id="PRO_5018676277" evidence="1">
    <location>
        <begin position="27"/>
        <end position="230"/>
    </location>
</feature>
<proteinExistence type="predicted"/>
<reference evidence="2 3" key="1">
    <citation type="submission" date="2018-12" db="EMBL/GenBank/DDBJ databases">
        <title>The whole draft genome of Aquabacterium sp. SJQ9.</title>
        <authorList>
            <person name="Sun L."/>
            <person name="Gao X."/>
            <person name="Chen W."/>
            <person name="Huang K."/>
        </authorList>
    </citation>
    <scope>NUCLEOTIDE SEQUENCE [LARGE SCALE GENOMIC DNA]</scope>
    <source>
        <strain evidence="2 3">SJQ9</strain>
    </source>
</reference>
<dbReference type="PIRSF" id="PIRSF004649">
    <property type="entry name" value="MlaC"/>
    <property type="match status" value="1"/>
</dbReference>
<evidence type="ECO:0000313" key="2">
    <source>
        <dbReference type="EMBL" id="RRS02866.1"/>
    </source>
</evidence>
<gene>
    <name evidence="2" type="ORF">EIP75_18040</name>
</gene>
<dbReference type="PANTHER" id="PTHR36573:SF1">
    <property type="entry name" value="INTERMEMBRANE PHOSPHOLIPID TRANSPORT SYSTEM BINDING PROTEIN MLAC"/>
    <property type="match status" value="1"/>
</dbReference>
<comment type="caution">
    <text evidence="2">The sequence shown here is derived from an EMBL/GenBank/DDBJ whole genome shotgun (WGS) entry which is preliminary data.</text>
</comment>
<dbReference type="InterPro" id="IPR008869">
    <property type="entry name" value="MlaC/ttg2D"/>
</dbReference>